<accession>A0A0F5HSR9</accession>
<dbReference type="Pfam" id="PF13217">
    <property type="entry name" value="DUF4025"/>
    <property type="match status" value="1"/>
</dbReference>
<sequence>MNKKKPAGPAGRHFHYEDYQSSDETAQGLAITHEQASDTYTEGTIDGRIDELDAASEDFPKQ</sequence>
<organism evidence="1 2">
    <name type="scientific">Bacillus thermotolerans</name>
    <name type="common">Quasibacillus thermotolerans</name>
    <dbReference type="NCBI Taxonomy" id="1221996"/>
    <lineage>
        <taxon>Bacteria</taxon>
        <taxon>Bacillati</taxon>
        <taxon>Bacillota</taxon>
        <taxon>Bacilli</taxon>
        <taxon>Bacillales</taxon>
        <taxon>Bacillaceae</taxon>
        <taxon>Bacillus</taxon>
    </lineage>
</organism>
<reference evidence="1" key="1">
    <citation type="submission" date="2015-02" db="EMBL/GenBank/DDBJ databases">
        <title>Genome Assembly of Bacillaceae bacterium MTCC 8252.</title>
        <authorList>
            <person name="Verma A."/>
            <person name="Khatri I."/>
            <person name="Mual P."/>
            <person name="Subramanian S."/>
            <person name="Krishnamurthi S."/>
        </authorList>
    </citation>
    <scope>NUCLEOTIDE SEQUENCE [LARGE SCALE GENOMIC DNA]</scope>
    <source>
        <strain evidence="1">MTCC 8252</strain>
    </source>
</reference>
<accession>A0A0F5HK31</accession>
<keyword evidence="2" id="KW-1185">Reference proteome</keyword>
<dbReference type="AlphaFoldDB" id="A0A0F5HSR9"/>
<comment type="caution">
    <text evidence="1">The sequence shown here is derived from an EMBL/GenBank/DDBJ whole genome shotgun (WGS) entry which is preliminary data.</text>
</comment>
<evidence type="ECO:0000313" key="2">
    <source>
        <dbReference type="Proteomes" id="UP000031563"/>
    </source>
</evidence>
<name>A0A0F5HSR9_BACTR</name>
<dbReference type="InterPro" id="IPR025100">
    <property type="entry name" value="DUF4025"/>
</dbReference>
<dbReference type="EMBL" id="JWIR02000062">
    <property type="protein sequence ID" value="KKB36351.1"/>
    <property type="molecule type" value="Genomic_DNA"/>
</dbReference>
<dbReference type="STRING" id="1221996.QY95_03215"/>
<evidence type="ECO:0000313" key="1">
    <source>
        <dbReference type="EMBL" id="KKB36351.1"/>
    </source>
</evidence>
<dbReference type="Proteomes" id="UP000031563">
    <property type="component" value="Unassembled WGS sequence"/>
</dbReference>
<protein>
    <recommendedName>
        <fullName evidence="3">DUF4025 domain-containing protein</fullName>
    </recommendedName>
</protein>
<proteinExistence type="predicted"/>
<dbReference type="OrthoDB" id="2476089at2"/>
<evidence type="ECO:0008006" key="3">
    <source>
        <dbReference type="Google" id="ProtNLM"/>
    </source>
</evidence>
<dbReference type="RefSeq" id="WP_039235974.1">
    <property type="nucleotide sequence ID" value="NZ_JWIR02000062.1"/>
</dbReference>
<gene>
    <name evidence="1" type="ORF">QY95_03215</name>
</gene>